<keyword evidence="2" id="KW-0689">Ribosomal protein</keyword>
<dbReference type="FunCoup" id="A0A163K2T5">
    <property type="interactions" value="539"/>
</dbReference>
<keyword evidence="3" id="KW-0687">Ribonucleoprotein</keyword>
<name>A0A163K2T5_ABSGL</name>
<dbReference type="PANTHER" id="PTHR10064:SF31">
    <property type="entry name" value="LARGE RIBOSOMAL SUBUNIT PROTEIN EL22A-RELATED"/>
    <property type="match status" value="1"/>
</dbReference>
<dbReference type="OMA" id="WIRFIST"/>
<evidence type="ECO:0000256" key="1">
    <source>
        <dbReference type="ARBA" id="ARBA00007817"/>
    </source>
</evidence>
<organism evidence="4">
    <name type="scientific">Absidia glauca</name>
    <name type="common">Pin mould</name>
    <dbReference type="NCBI Taxonomy" id="4829"/>
    <lineage>
        <taxon>Eukaryota</taxon>
        <taxon>Fungi</taxon>
        <taxon>Fungi incertae sedis</taxon>
        <taxon>Mucoromycota</taxon>
        <taxon>Mucoromycotina</taxon>
        <taxon>Mucoromycetes</taxon>
        <taxon>Mucorales</taxon>
        <taxon>Cunninghamellaceae</taxon>
        <taxon>Absidia</taxon>
    </lineage>
</organism>
<dbReference type="OrthoDB" id="10259820at2759"/>
<keyword evidence="5" id="KW-1185">Reference proteome</keyword>
<dbReference type="Gene3D" id="3.30.1360.210">
    <property type="match status" value="1"/>
</dbReference>
<proteinExistence type="inferred from homology"/>
<dbReference type="GO" id="GO:0003723">
    <property type="term" value="F:RNA binding"/>
    <property type="evidence" value="ECO:0007669"/>
    <property type="project" value="TreeGrafter"/>
</dbReference>
<dbReference type="GO" id="GO:0003735">
    <property type="term" value="F:structural constituent of ribosome"/>
    <property type="evidence" value="ECO:0007669"/>
    <property type="project" value="InterPro"/>
</dbReference>
<evidence type="ECO:0000313" key="4">
    <source>
        <dbReference type="EMBL" id="SAM04931.1"/>
    </source>
</evidence>
<dbReference type="InterPro" id="IPR002671">
    <property type="entry name" value="Ribosomal_eL22"/>
</dbReference>
<gene>
    <name evidence="4" type="primary">ABSGL_10797.1 scaffold 12033</name>
</gene>
<protein>
    <recommendedName>
        <fullName evidence="6">Ribosomal protein L22e</fullName>
    </recommendedName>
</protein>
<dbReference type="GO" id="GO:0002181">
    <property type="term" value="P:cytoplasmic translation"/>
    <property type="evidence" value="ECO:0007669"/>
    <property type="project" value="TreeGrafter"/>
</dbReference>
<dbReference type="InParanoid" id="A0A163K2T5"/>
<evidence type="ECO:0000256" key="3">
    <source>
        <dbReference type="ARBA" id="ARBA00023274"/>
    </source>
</evidence>
<dbReference type="Pfam" id="PF01776">
    <property type="entry name" value="Ribosomal_L22e"/>
    <property type="match status" value="1"/>
</dbReference>
<accession>A0A163K2T5</accession>
<dbReference type="GO" id="GO:1990904">
    <property type="term" value="C:ribonucleoprotein complex"/>
    <property type="evidence" value="ECO:0007669"/>
    <property type="project" value="UniProtKB-KW"/>
</dbReference>
<dbReference type="Proteomes" id="UP000078561">
    <property type="component" value="Unassembled WGS sequence"/>
</dbReference>
<dbReference type="AlphaFoldDB" id="A0A163K2T5"/>
<dbReference type="STRING" id="4829.A0A163K2T5"/>
<evidence type="ECO:0000313" key="5">
    <source>
        <dbReference type="Proteomes" id="UP000078561"/>
    </source>
</evidence>
<dbReference type="PANTHER" id="PTHR10064">
    <property type="entry name" value="60S RIBOSOMAL PROTEIN L22"/>
    <property type="match status" value="1"/>
</dbReference>
<evidence type="ECO:0008006" key="6">
    <source>
        <dbReference type="Google" id="ProtNLM"/>
    </source>
</evidence>
<dbReference type="EMBL" id="LT554417">
    <property type="protein sequence ID" value="SAM04931.1"/>
    <property type="molecule type" value="Genomic_DNA"/>
</dbReference>
<sequence>MAPVKNTSAVKKSKFVIDCSAPANDKIFDVAAFVIIAPPFPEKYLHDRVKVDGRTNNLGEAVTITRADNKIVVVATIAFSKRYLKYLTKKFLKKNQIRDWLRVIATDKQSFELRYFNIANDEEEADEE</sequence>
<dbReference type="FunFam" id="3.30.1360.210:FF:000001">
    <property type="entry name" value="60S ribosomal protein L22 1"/>
    <property type="match status" value="1"/>
</dbReference>
<dbReference type="GO" id="GO:0005737">
    <property type="term" value="C:cytoplasm"/>
    <property type="evidence" value="ECO:0007669"/>
    <property type="project" value="UniProtKB-ARBA"/>
</dbReference>
<dbReference type="GO" id="GO:0005840">
    <property type="term" value="C:ribosome"/>
    <property type="evidence" value="ECO:0007669"/>
    <property type="project" value="UniProtKB-KW"/>
</dbReference>
<reference evidence="4" key="1">
    <citation type="submission" date="2016-04" db="EMBL/GenBank/DDBJ databases">
        <authorList>
            <person name="Evans L.H."/>
            <person name="Alamgir A."/>
            <person name="Owens N."/>
            <person name="Weber N.D."/>
            <person name="Virtaneva K."/>
            <person name="Barbian K."/>
            <person name="Babar A."/>
            <person name="Rosenke K."/>
        </authorList>
    </citation>
    <scope>NUCLEOTIDE SEQUENCE [LARGE SCALE GENOMIC DNA]</scope>
    <source>
        <strain evidence="4">CBS 101.48</strain>
    </source>
</reference>
<comment type="similarity">
    <text evidence="1">Belongs to the eukaryotic ribosomal protein eL22 family.</text>
</comment>
<dbReference type="InterPro" id="IPR038526">
    <property type="entry name" value="Ribosomal_eL22_sf"/>
</dbReference>
<evidence type="ECO:0000256" key="2">
    <source>
        <dbReference type="ARBA" id="ARBA00022980"/>
    </source>
</evidence>